<protein>
    <submittedName>
        <fullName evidence="4">Nitroreductase</fullName>
    </submittedName>
</protein>
<evidence type="ECO:0000313" key="4">
    <source>
        <dbReference type="EMBL" id="MDQ0274237.1"/>
    </source>
</evidence>
<dbReference type="SUPFAM" id="SSF55469">
    <property type="entry name" value="FMN-dependent nitroreductase-like"/>
    <property type="match status" value="1"/>
</dbReference>
<evidence type="ECO:0000313" key="5">
    <source>
        <dbReference type="Proteomes" id="UP001236559"/>
    </source>
</evidence>
<gene>
    <name evidence="4" type="ORF">J2S72_000233</name>
</gene>
<dbReference type="PANTHER" id="PTHR43673:SF10">
    <property type="entry name" value="NADH DEHYDROGENASE_NAD(P)H NITROREDUCTASE XCC3605-RELATED"/>
    <property type="match status" value="1"/>
</dbReference>
<comment type="caution">
    <text evidence="4">The sequence shown here is derived from an EMBL/GenBank/DDBJ whole genome shotgun (WGS) entry which is preliminary data.</text>
</comment>
<dbReference type="PANTHER" id="PTHR43673">
    <property type="entry name" value="NAD(P)H NITROREDUCTASE YDGI-RELATED"/>
    <property type="match status" value="1"/>
</dbReference>
<dbReference type="Gene3D" id="3.40.109.10">
    <property type="entry name" value="NADH Oxidase"/>
    <property type="match status" value="1"/>
</dbReference>
<sequence length="173" mass="19650">MNFEELVNKRFSCRNFSDKQVEKEKVEKIIELSNLAPSACNSQPYKIYVTRKETAKKISQARSLNMNGFIEKADTIFVIEEEGYNLTAKVGSKLKDQDYRSVDIGILSSYITLAAQELGLATCIIGMFDEEKIKNILGAKGRIRLLIAMGYSNTLKAPDKKRKDIEKAWKELD</sequence>
<dbReference type="InterPro" id="IPR029479">
    <property type="entry name" value="Nitroreductase"/>
</dbReference>
<dbReference type="RefSeq" id="WP_023056280.1">
    <property type="nucleotide sequence ID" value="NZ_JAUSTN010000001.1"/>
</dbReference>
<reference evidence="4 5" key="1">
    <citation type="submission" date="2023-07" db="EMBL/GenBank/DDBJ databases">
        <title>Genomic Encyclopedia of Type Strains, Phase IV (KMG-IV): sequencing the most valuable type-strain genomes for metagenomic binning, comparative biology and taxonomic classification.</title>
        <authorList>
            <person name="Goeker M."/>
        </authorList>
    </citation>
    <scope>NUCLEOTIDE SEQUENCE [LARGE SCALE GENOMIC DNA]</scope>
    <source>
        <strain evidence="4 5">DSM 22616</strain>
    </source>
</reference>
<comment type="similarity">
    <text evidence="1">Belongs to the nitroreductase family.</text>
</comment>
<accession>A0ABU0ATW8</accession>
<evidence type="ECO:0000259" key="3">
    <source>
        <dbReference type="Pfam" id="PF00881"/>
    </source>
</evidence>
<dbReference type="Proteomes" id="UP001236559">
    <property type="component" value="Unassembled WGS sequence"/>
</dbReference>
<proteinExistence type="inferred from homology"/>
<feature type="domain" description="Nitroreductase" evidence="3">
    <location>
        <begin position="8"/>
        <end position="61"/>
    </location>
</feature>
<evidence type="ECO:0000256" key="1">
    <source>
        <dbReference type="ARBA" id="ARBA00007118"/>
    </source>
</evidence>
<keyword evidence="5" id="KW-1185">Reference proteome</keyword>
<evidence type="ECO:0000256" key="2">
    <source>
        <dbReference type="ARBA" id="ARBA00023002"/>
    </source>
</evidence>
<name>A0ABU0ATW8_9FIRM</name>
<dbReference type="EMBL" id="JAUSTN010000001">
    <property type="protein sequence ID" value="MDQ0274237.1"/>
    <property type="molecule type" value="Genomic_DNA"/>
</dbReference>
<feature type="domain" description="Nitroreductase" evidence="3">
    <location>
        <begin position="65"/>
        <end position="151"/>
    </location>
</feature>
<dbReference type="Pfam" id="PF00881">
    <property type="entry name" value="Nitroreductase"/>
    <property type="match status" value="2"/>
</dbReference>
<organism evidence="4 5">
    <name type="scientific">Peptoniphilus koenoeneniae</name>
    <dbReference type="NCBI Taxonomy" id="507751"/>
    <lineage>
        <taxon>Bacteria</taxon>
        <taxon>Bacillati</taxon>
        <taxon>Bacillota</taxon>
        <taxon>Tissierellia</taxon>
        <taxon>Tissierellales</taxon>
        <taxon>Peptoniphilaceae</taxon>
        <taxon>Peptoniphilus</taxon>
    </lineage>
</organism>
<dbReference type="InterPro" id="IPR000415">
    <property type="entry name" value="Nitroreductase-like"/>
</dbReference>
<keyword evidence="2" id="KW-0560">Oxidoreductase</keyword>